<name>X1C9C2_9ZZZZ</name>
<proteinExistence type="predicted"/>
<dbReference type="AlphaFoldDB" id="X1C9C2"/>
<protein>
    <submittedName>
        <fullName evidence="1">Uncharacterized protein</fullName>
    </submittedName>
</protein>
<gene>
    <name evidence="1" type="ORF">S01H4_38624</name>
</gene>
<comment type="caution">
    <text evidence="1">The sequence shown here is derived from an EMBL/GenBank/DDBJ whole genome shotgun (WGS) entry which is preliminary data.</text>
</comment>
<organism evidence="1">
    <name type="scientific">marine sediment metagenome</name>
    <dbReference type="NCBI Taxonomy" id="412755"/>
    <lineage>
        <taxon>unclassified sequences</taxon>
        <taxon>metagenomes</taxon>
        <taxon>ecological metagenomes</taxon>
    </lineage>
</organism>
<evidence type="ECO:0000313" key="1">
    <source>
        <dbReference type="EMBL" id="GAG92978.1"/>
    </source>
</evidence>
<feature type="non-terminal residue" evidence="1">
    <location>
        <position position="216"/>
    </location>
</feature>
<sequence length="216" mass="24455">MSKSHWRLMPESSAQMPKLAWVAYVPLKGGEIKVTHGLFVEISDDWIVEGCWDAPYSEGNFHTSENFFGSGIRNTEDGVIFCSSMAMVDRLIYAKQQDQIIVSNSLVLLLSVTGAKLDLKHDYYEECYGLLKGILKYPKEFRIIHPDIESFYQVFSSNLILNGDGLHQVPRSQPRGIKNFEQYLSLISQALTSIKENSISHSRQHPMTIYSTLSTG</sequence>
<accession>X1C9C2</accession>
<reference evidence="1" key="1">
    <citation type="journal article" date="2014" name="Front. Microbiol.">
        <title>High frequency of phylogenetically diverse reductive dehalogenase-homologous genes in deep subseafloor sedimentary metagenomes.</title>
        <authorList>
            <person name="Kawai M."/>
            <person name="Futagami T."/>
            <person name="Toyoda A."/>
            <person name="Takaki Y."/>
            <person name="Nishi S."/>
            <person name="Hori S."/>
            <person name="Arai W."/>
            <person name="Tsubouchi T."/>
            <person name="Morono Y."/>
            <person name="Uchiyama I."/>
            <person name="Ito T."/>
            <person name="Fujiyama A."/>
            <person name="Inagaki F."/>
            <person name="Takami H."/>
        </authorList>
    </citation>
    <scope>NUCLEOTIDE SEQUENCE</scope>
    <source>
        <strain evidence="1">Expedition CK06-06</strain>
    </source>
</reference>
<dbReference type="EMBL" id="BART01020844">
    <property type="protein sequence ID" value="GAG92978.1"/>
    <property type="molecule type" value="Genomic_DNA"/>
</dbReference>